<sequence>MHFLNPAEALHGEAGILQDSTYLQLKAEMLDELSDVATRISETHKFQPSKRAKKISELIELRSFIFDHHFPEGGKPNLDVLDSTDIEEAFGWGQSTASKKMKVLFRNRIGGGIKAYQKLFGPDKEVNGIRVKLSDETLTVDEIWEDRALYEDDDLDDGTLVA</sequence>
<accession>A0ABP8M8T7</accession>
<dbReference type="Proteomes" id="UP001500840">
    <property type="component" value="Unassembled WGS sequence"/>
</dbReference>
<keyword evidence="2" id="KW-1185">Reference proteome</keyword>
<reference evidence="2" key="1">
    <citation type="journal article" date="2019" name="Int. J. Syst. Evol. Microbiol.">
        <title>The Global Catalogue of Microorganisms (GCM) 10K type strain sequencing project: providing services to taxonomists for standard genome sequencing and annotation.</title>
        <authorList>
            <consortium name="The Broad Institute Genomics Platform"/>
            <consortium name="The Broad Institute Genome Sequencing Center for Infectious Disease"/>
            <person name="Wu L."/>
            <person name="Ma J."/>
        </authorList>
    </citation>
    <scope>NUCLEOTIDE SEQUENCE [LARGE SCALE GENOMIC DNA]</scope>
    <source>
        <strain evidence="2">JCM 17759</strain>
    </source>
</reference>
<gene>
    <name evidence="1" type="ORF">GCM10023156_05030</name>
</gene>
<protein>
    <submittedName>
        <fullName evidence="1">Uncharacterized protein</fullName>
    </submittedName>
</protein>
<organism evidence="1 2">
    <name type="scientific">Novipirellula rosea</name>
    <dbReference type="NCBI Taxonomy" id="1031540"/>
    <lineage>
        <taxon>Bacteria</taxon>
        <taxon>Pseudomonadati</taxon>
        <taxon>Planctomycetota</taxon>
        <taxon>Planctomycetia</taxon>
        <taxon>Pirellulales</taxon>
        <taxon>Pirellulaceae</taxon>
        <taxon>Novipirellula</taxon>
    </lineage>
</organism>
<comment type="caution">
    <text evidence="1">The sequence shown here is derived from an EMBL/GenBank/DDBJ whole genome shotgun (WGS) entry which is preliminary data.</text>
</comment>
<dbReference type="EMBL" id="BAABGA010000008">
    <property type="protein sequence ID" value="GAA4445449.1"/>
    <property type="molecule type" value="Genomic_DNA"/>
</dbReference>
<name>A0ABP8M8T7_9BACT</name>
<proteinExistence type="predicted"/>
<evidence type="ECO:0000313" key="2">
    <source>
        <dbReference type="Proteomes" id="UP001500840"/>
    </source>
</evidence>
<evidence type="ECO:0000313" key="1">
    <source>
        <dbReference type="EMBL" id="GAA4445449.1"/>
    </source>
</evidence>